<dbReference type="AlphaFoldDB" id="A0A7C9BFT3"/>
<keyword evidence="2" id="KW-1185">Reference proteome</keyword>
<name>A0A7C9BFT3_9BACT</name>
<reference evidence="1 2" key="1">
    <citation type="submission" date="2019-10" db="EMBL/GenBank/DDBJ databases">
        <title>Draft Genome Sequence of Cytophagaceae sp. SJW1-29.</title>
        <authorList>
            <person name="Choi A."/>
        </authorList>
    </citation>
    <scope>NUCLEOTIDE SEQUENCE [LARGE SCALE GENOMIC DNA]</scope>
    <source>
        <strain evidence="1 2">SJW1-29</strain>
    </source>
</reference>
<evidence type="ECO:0000313" key="2">
    <source>
        <dbReference type="Proteomes" id="UP000479293"/>
    </source>
</evidence>
<gene>
    <name evidence="1" type="ORF">GBK04_06380</name>
</gene>
<evidence type="ECO:0000313" key="1">
    <source>
        <dbReference type="EMBL" id="MPR32994.1"/>
    </source>
</evidence>
<comment type="caution">
    <text evidence="1">The sequence shown here is derived from an EMBL/GenBank/DDBJ whole genome shotgun (WGS) entry which is preliminary data.</text>
</comment>
<protein>
    <submittedName>
        <fullName evidence="1">Uncharacterized protein</fullName>
    </submittedName>
</protein>
<dbReference type="Proteomes" id="UP000479293">
    <property type="component" value="Unassembled WGS sequence"/>
</dbReference>
<sequence>MELLEKVVIHNKGVLTFCLCILCGFSVFSQNSEHRVHPANIELFPKPGFEPLPPHKSKIIDRSNFKPENFRFSDATGKSLNDRLSAGVGIEPASCKPSYGLFKFRVNGKGVIDSTWFDGQLSKEVSVRILDNIRATEGSWVITSGTKEADVAWYVYFYSDTRARWDKKMKCTESDKELQKAVSAISNYYYNLYYWIGEDKATLIRPTANDGQPRY</sequence>
<proteinExistence type="predicted"/>
<accession>A0A7C9BFT3</accession>
<organism evidence="1 2">
    <name type="scientific">Salmonirosea aquatica</name>
    <dbReference type="NCBI Taxonomy" id="2654236"/>
    <lineage>
        <taxon>Bacteria</taxon>
        <taxon>Pseudomonadati</taxon>
        <taxon>Bacteroidota</taxon>
        <taxon>Cytophagia</taxon>
        <taxon>Cytophagales</taxon>
        <taxon>Spirosomataceae</taxon>
        <taxon>Salmonirosea</taxon>
    </lineage>
</organism>
<dbReference type="EMBL" id="WHLY01000002">
    <property type="protein sequence ID" value="MPR32994.1"/>
    <property type="molecule type" value="Genomic_DNA"/>
</dbReference>
<dbReference type="RefSeq" id="WP_152757894.1">
    <property type="nucleotide sequence ID" value="NZ_WHLY01000002.1"/>
</dbReference>